<dbReference type="GO" id="GO:0015074">
    <property type="term" value="P:DNA integration"/>
    <property type="evidence" value="ECO:0007669"/>
    <property type="project" value="InterPro"/>
</dbReference>
<reference evidence="2 3" key="1">
    <citation type="submission" date="2017-05" db="EMBL/GenBank/DDBJ databases">
        <title>Biotechnological potential of actinobacteria isolated from South African environments.</title>
        <authorList>
            <person name="Le Roes-Hill M."/>
            <person name="Prins A."/>
            <person name="Durrell K.A."/>
        </authorList>
    </citation>
    <scope>NUCLEOTIDE SEQUENCE [LARGE SCALE GENOMIC DNA]</scope>
    <source>
        <strain evidence="2 3">HMC13</strain>
    </source>
</reference>
<sequence>MDLAFVQSGRLERFLDSDVISAAEVAALLKRRGVLDGMPVFLDEETQMPVPALCEYGRYLSTSLLDEGTLKDYGRAVFRTDNYLVKLESDVLSASESELVAYRNYRTQRQKKPIGWNAWSKESFVLDDLYGFLVDRKILSHRPVRVAARGRNPLAPRLRVGMHIRHLTFEQYRHFRDVGLGGQLPNAQVDQTFRGWAPLRNRAGSDIALGSGTRWGEWSTVLLPEIGLWPGIPGGAAEYTVQACAKYGKARPVYVPEDAVASADLFCLLERPDIVRRAARTLERKARDLFVVGEVDVAGGWVRGVLDGVVREFQMSAMPAKLRRITVYEGEFGLEALSLFVCRGGLMPGADAWKGYRHRAWARMNALADETTPHLPARRWRWHDLRHTYALRLLTYLENLMDGEEPDLHARRRRHRSYLSGHIRHNPLLIVSRRLGHSSPETTYEYLQYTDDLINEFEAAFNGWVGDDKATYAEIASRALSEMNGGRR</sequence>
<protein>
    <recommendedName>
        <fullName evidence="4">Tyr recombinase domain-containing protein</fullName>
    </recommendedName>
</protein>
<dbReference type="RefSeq" id="WP_086599852.1">
    <property type="nucleotide sequence ID" value="NZ_NGFN01000022.1"/>
</dbReference>
<evidence type="ECO:0000313" key="2">
    <source>
        <dbReference type="EMBL" id="OUD04052.1"/>
    </source>
</evidence>
<dbReference type="AlphaFoldDB" id="A0A243S8T3"/>
<dbReference type="GO" id="GO:0003677">
    <property type="term" value="F:DNA binding"/>
    <property type="evidence" value="ECO:0007669"/>
    <property type="project" value="InterPro"/>
</dbReference>
<dbReference type="Gene3D" id="1.10.443.10">
    <property type="entry name" value="Intergrase catalytic core"/>
    <property type="match status" value="1"/>
</dbReference>
<keyword evidence="3" id="KW-1185">Reference proteome</keyword>
<evidence type="ECO:0008006" key="4">
    <source>
        <dbReference type="Google" id="ProtNLM"/>
    </source>
</evidence>
<dbReference type="SUPFAM" id="SSF56349">
    <property type="entry name" value="DNA breaking-rejoining enzymes"/>
    <property type="match status" value="1"/>
</dbReference>
<proteinExistence type="predicted"/>
<dbReference type="InterPro" id="IPR011010">
    <property type="entry name" value="DNA_brk_join_enz"/>
</dbReference>
<dbReference type="InterPro" id="IPR013762">
    <property type="entry name" value="Integrase-like_cat_sf"/>
</dbReference>
<name>A0A243S8T3_9ACTN</name>
<dbReference type="Proteomes" id="UP000195105">
    <property type="component" value="Unassembled WGS sequence"/>
</dbReference>
<accession>A0A243S8T3</accession>
<organism evidence="2 3">
    <name type="scientific">Streptomyces swartbergensis</name>
    <dbReference type="NCBI Taxonomy" id="487165"/>
    <lineage>
        <taxon>Bacteria</taxon>
        <taxon>Bacillati</taxon>
        <taxon>Actinomycetota</taxon>
        <taxon>Actinomycetes</taxon>
        <taxon>Kitasatosporales</taxon>
        <taxon>Streptomycetaceae</taxon>
        <taxon>Streptomyces</taxon>
    </lineage>
</organism>
<keyword evidence="1" id="KW-0233">DNA recombination</keyword>
<evidence type="ECO:0000313" key="3">
    <source>
        <dbReference type="Proteomes" id="UP000195105"/>
    </source>
</evidence>
<dbReference type="GO" id="GO:0006310">
    <property type="term" value="P:DNA recombination"/>
    <property type="evidence" value="ECO:0007669"/>
    <property type="project" value="UniProtKB-KW"/>
</dbReference>
<comment type="caution">
    <text evidence="2">The sequence shown here is derived from an EMBL/GenBank/DDBJ whole genome shotgun (WGS) entry which is preliminary data.</text>
</comment>
<evidence type="ECO:0000256" key="1">
    <source>
        <dbReference type="ARBA" id="ARBA00023172"/>
    </source>
</evidence>
<gene>
    <name evidence="2" type="ORF">CA983_06065</name>
</gene>
<dbReference type="EMBL" id="NGFN01000022">
    <property type="protein sequence ID" value="OUD04052.1"/>
    <property type="molecule type" value="Genomic_DNA"/>
</dbReference>